<reference evidence="4" key="1">
    <citation type="submission" date="2024-06" db="EMBL/GenBank/DDBJ databases">
        <authorList>
            <person name="Ryan C."/>
        </authorList>
    </citation>
    <scope>NUCLEOTIDE SEQUENCE [LARGE SCALE GENOMIC DNA]</scope>
</reference>
<evidence type="ECO:0000256" key="1">
    <source>
        <dbReference type="SAM" id="SignalP"/>
    </source>
</evidence>
<feature type="domain" description="MOSC" evidence="2">
    <location>
        <begin position="136"/>
        <end position="298"/>
    </location>
</feature>
<proteinExistence type="predicted"/>
<keyword evidence="1" id="KW-0732">Signal</keyword>
<dbReference type="InterPro" id="IPR011037">
    <property type="entry name" value="Pyrv_Knase-like_insert_dom_sf"/>
</dbReference>
<dbReference type="PANTHER" id="PTHR14237">
    <property type="entry name" value="MOLYBDOPTERIN COFACTOR SULFURASE MOSC"/>
    <property type="match status" value="1"/>
</dbReference>
<keyword evidence="4" id="KW-1185">Reference proteome</keyword>
<dbReference type="Proteomes" id="UP001497457">
    <property type="component" value="Chromosome 6rd"/>
</dbReference>
<protein>
    <recommendedName>
        <fullName evidence="2">MOSC domain-containing protein</fullName>
    </recommendedName>
</protein>
<dbReference type="GO" id="GO:0032787">
    <property type="term" value="P:monocarboxylic acid metabolic process"/>
    <property type="evidence" value="ECO:0007669"/>
    <property type="project" value="UniProtKB-ARBA"/>
</dbReference>
<accession>A0ABC9FCJ8</accession>
<organism evidence="3 4">
    <name type="scientific">Urochloa decumbens</name>
    <dbReference type="NCBI Taxonomy" id="240449"/>
    <lineage>
        <taxon>Eukaryota</taxon>
        <taxon>Viridiplantae</taxon>
        <taxon>Streptophyta</taxon>
        <taxon>Embryophyta</taxon>
        <taxon>Tracheophyta</taxon>
        <taxon>Spermatophyta</taxon>
        <taxon>Magnoliopsida</taxon>
        <taxon>Liliopsida</taxon>
        <taxon>Poales</taxon>
        <taxon>Poaceae</taxon>
        <taxon>PACMAD clade</taxon>
        <taxon>Panicoideae</taxon>
        <taxon>Panicodae</taxon>
        <taxon>Paniceae</taxon>
        <taxon>Melinidinae</taxon>
        <taxon>Urochloa</taxon>
    </lineage>
</organism>
<dbReference type="InterPro" id="IPR005302">
    <property type="entry name" value="MoCF_Sase_C"/>
</dbReference>
<evidence type="ECO:0000313" key="4">
    <source>
        <dbReference type="Proteomes" id="UP001497457"/>
    </source>
</evidence>
<name>A0ABC9FCJ8_9POAL</name>
<dbReference type="PANTHER" id="PTHR14237:SF61">
    <property type="entry name" value="MOSC DOMAIN-CONTAINING PROTEIN"/>
    <property type="match status" value="1"/>
</dbReference>
<gene>
    <name evidence="3" type="ORF">URODEC1_LOCUS104232</name>
</gene>
<reference evidence="3 4" key="2">
    <citation type="submission" date="2024-10" db="EMBL/GenBank/DDBJ databases">
        <authorList>
            <person name="Ryan C."/>
        </authorList>
    </citation>
    <scope>NUCLEOTIDE SEQUENCE [LARGE SCALE GENOMIC DNA]</scope>
</reference>
<evidence type="ECO:0000259" key="2">
    <source>
        <dbReference type="PROSITE" id="PS51340"/>
    </source>
</evidence>
<dbReference type="InterPro" id="IPR005303">
    <property type="entry name" value="MOCOS_middle"/>
</dbReference>
<sequence length="309" mass="34450">MAKVASFLSSLLAGGSGDAGRAAATVTSVFVYPIKSCRGISVPQAPITATGFRWDRQWMVVNSEGRGRTQRVEPKLALIQVELPPEAFTEDWQPTLDDHMECATVYDVSVWEWSGSAYDEGPEAAEWFSTFFENPTRLVRFKEESETRLTDPDYARGYKTMFSDGFPFLITSQGSLDALNEILKEPIPINRFRPNILVEGCHPYAEDLWKTIKINKLTFQGVKLCGRCKVPTINQDTGIPSPTEPTETLQTYRSGEVLLPSHKNKRQVYFGQNAVCKESLSANGEGRMIKVGDPVYVMRSFSSSNEVPA</sequence>
<dbReference type="Pfam" id="PF03476">
    <property type="entry name" value="MOSC_N"/>
    <property type="match status" value="1"/>
</dbReference>
<feature type="chain" id="PRO_5044744601" description="MOSC domain-containing protein" evidence="1">
    <location>
        <begin position="18"/>
        <end position="309"/>
    </location>
</feature>
<evidence type="ECO:0000313" key="3">
    <source>
        <dbReference type="EMBL" id="CAL5072834.1"/>
    </source>
</evidence>
<dbReference type="EMBL" id="OZ075116">
    <property type="protein sequence ID" value="CAL5072834.1"/>
    <property type="molecule type" value="Genomic_DNA"/>
</dbReference>
<dbReference type="SUPFAM" id="SSF50800">
    <property type="entry name" value="PK beta-barrel domain-like"/>
    <property type="match status" value="1"/>
</dbReference>
<dbReference type="PROSITE" id="PS51340">
    <property type="entry name" value="MOSC"/>
    <property type="match status" value="1"/>
</dbReference>
<dbReference type="Pfam" id="PF03473">
    <property type="entry name" value="MOSC"/>
    <property type="match status" value="1"/>
</dbReference>
<dbReference type="AlphaFoldDB" id="A0ABC9FCJ8"/>
<feature type="signal peptide" evidence="1">
    <location>
        <begin position="1"/>
        <end position="17"/>
    </location>
</feature>
<dbReference type="SUPFAM" id="SSF141673">
    <property type="entry name" value="MOSC N-terminal domain-like"/>
    <property type="match status" value="1"/>
</dbReference>